<proteinExistence type="predicted"/>
<gene>
    <name evidence="1" type="ORF">METZ01_LOCUS177739</name>
</gene>
<accession>A0A382CFL3</accession>
<protein>
    <submittedName>
        <fullName evidence="1">Uncharacterized protein</fullName>
    </submittedName>
</protein>
<reference evidence="1" key="1">
    <citation type="submission" date="2018-05" db="EMBL/GenBank/DDBJ databases">
        <authorList>
            <person name="Lanie J.A."/>
            <person name="Ng W.-L."/>
            <person name="Kazmierczak K.M."/>
            <person name="Andrzejewski T.M."/>
            <person name="Davidsen T.M."/>
            <person name="Wayne K.J."/>
            <person name="Tettelin H."/>
            <person name="Glass J.I."/>
            <person name="Rusch D."/>
            <person name="Podicherti R."/>
            <person name="Tsui H.-C.T."/>
            <person name="Winkler M.E."/>
        </authorList>
    </citation>
    <scope>NUCLEOTIDE SEQUENCE</scope>
</reference>
<sequence length="35" mass="3829">MNLSEAPLDIVVRSNYTSRDGIISPLQVPLNGLVF</sequence>
<dbReference type="EMBL" id="UINC01034284">
    <property type="protein sequence ID" value="SVB24885.1"/>
    <property type="molecule type" value="Genomic_DNA"/>
</dbReference>
<name>A0A382CFL3_9ZZZZ</name>
<evidence type="ECO:0000313" key="1">
    <source>
        <dbReference type="EMBL" id="SVB24885.1"/>
    </source>
</evidence>
<dbReference type="AlphaFoldDB" id="A0A382CFL3"/>
<organism evidence="1">
    <name type="scientific">marine metagenome</name>
    <dbReference type="NCBI Taxonomy" id="408172"/>
    <lineage>
        <taxon>unclassified sequences</taxon>
        <taxon>metagenomes</taxon>
        <taxon>ecological metagenomes</taxon>
    </lineage>
</organism>